<accession>A0A095CGQ8</accession>
<evidence type="ECO:0000256" key="3">
    <source>
        <dbReference type="ARBA" id="ARBA00022737"/>
    </source>
</evidence>
<dbReference type="Pfam" id="PF00096">
    <property type="entry name" value="zf-C2H2"/>
    <property type="match status" value="2"/>
</dbReference>
<dbReference type="GO" id="GO:0000981">
    <property type="term" value="F:DNA-binding transcription factor activity, RNA polymerase II-specific"/>
    <property type="evidence" value="ECO:0007669"/>
    <property type="project" value="TreeGrafter"/>
</dbReference>
<evidence type="ECO:0000256" key="6">
    <source>
        <dbReference type="ARBA" id="ARBA00023242"/>
    </source>
</evidence>
<dbReference type="SUPFAM" id="SSF57667">
    <property type="entry name" value="beta-beta-alpha zinc fingers"/>
    <property type="match status" value="2"/>
</dbReference>
<dbReference type="EMBL" id="KL252536">
    <property type="protein sequence ID" value="KGB42168.1"/>
    <property type="molecule type" value="Genomic_DNA"/>
</dbReference>
<evidence type="ECO:0000256" key="5">
    <source>
        <dbReference type="ARBA" id="ARBA00022833"/>
    </source>
</evidence>
<protein>
    <submittedName>
        <fullName evidence="9">Zinc finger protein 112</fullName>
    </submittedName>
</protein>
<dbReference type="FunFam" id="3.30.160.60:FF:000303">
    <property type="entry name" value="Zinc finger protein 41"/>
    <property type="match status" value="1"/>
</dbReference>
<dbReference type="PANTHER" id="PTHR24388">
    <property type="entry name" value="ZINC FINGER PROTEIN"/>
    <property type="match status" value="1"/>
</dbReference>
<evidence type="ECO:0000259" key="8">
    <source>
        <dbReference type="PROSITE" id="PS50157"/>
    </source>
</evidence>
<keyword evidence="6" id="KW-0539">Nucleus</keyword>
<comment type="subcellular location">
    <subcellularLocation>
        <location evidence="1">Nucleus</location>
    </subcellularLocation>
</comment>
<sequence length="135" mass="15477">MHNVNPEGHGLSHQAALSDHKKRVHGPREYICGICSADFATETYLRSHVRIHDEKRFVCLECKHGFSNPSDLKNHMRIHNDEKPFECEVSKLLLLLLLFIAFIVSPEDLEFDLRFPLVCKLIRSTVLGKNICTVP</sequence>
<gene>
    <name evidence="9" type="ORF">MS3_10778</name>
</gene>
<evidence type="ECO:0000313" key="9">
    <source>
        <dbReference type="EMBL" id="KGB42168.1"/>
    </source>
</evidence>
<dbReference type="InterPro" id="IPR036236">
    <property type="entry name" value="Znf_C2H2_sf"/>
</dbReference>
<dbReference type="PANTHER" id="PTHR24388:SF54">
    <property type="entry name" value="PROTEIN ESCARGOT"/>
    <property type="match status" value="1"/>
</dbReference>
<dbReference type="STRING" id="6185.A0A095CGQ8"/>
<dbReference type="InterPro" id="IPR013087">
    <property type="entry name" value="Znf_C2H2_type"/>
</dbReference>
<dbReference type="PROSITE" id="PS50157">
    <property type="entry name" value="ZINC_FINGER_C2H2_2"/>
    <property type="match status" value="2"/>
</dbReference>
<dbReference type="InterPro" id="IPR050527">
    <property type="entry name" value="Snail/Krueppel_Znf"/>
</dbReference>
<dbReference type="GO" id="GO:0000978">
    <property type="term" value="F:RNA polymerase II cis-regulatory region sequence-specific DNA binding"/>
    <property type="evidence" value="ECO:0007669"/>
    <property type="project" value="TreeGrafter"/>
</dbReference>
<dbReference type="Gene3D" id="3.30.160.60">
    <property type="entry name" value="Classic Zinc Finger"/>
    <property type="match status" value="2"/>
</dbReference>
<evidence type="ECO:0000256" key="4">
    <source>
        <dbReference type="ARBA" id="ARBA00022771"/>
    </source>
</evidence>
<name>A0A095CGQ8_SCHHA</name>
<evidence type="ECO:0000256" key="1">
    <source>
        <dbReference type="ARBA" id="ARBA00004123"/>
    </source>
</evidence>
<dbReference type="GO" id="GO:0005634">
    <property type="term" value="C:nucleus"/>
    <property type="evidence" value="ECO:0007669"/>
    <property type="project" value="UniProtKB-SubCell"/>
</dbReference>
<feature type="domain" description="C2H2-type" evidence="8">
    <location>
        <begin position="57"/>
        <end position="84"/>
    </location>
</feature>
<evidence type="ECO:0000256" key="7">
    <source>
        <dbReference type="PROSITE-ProRule" id="PRU00042"/>
    </source>
</evidence>
<dbReference type="AlphaFoldDB" id="A0A095CGQ8"/>
<keyword evidence="2" id="KW-0479">Metal-binding</keyword>
<dbReference type="PROSITE" id="PS00028">
    <property type="entry name" value="ZINC_FINGER_C2H2_1"/>
    <property type="match status" value="2"/>
</dbReference>
<feature type="domain" description="C2H2-type" evidence="8">
    <location>
        <begin position="30"/>
        <end position="57"/>
    </location>
</feature>
<keyword evidence="5" id="KW-0862">Zinc</keyword>
<dbReference type="GO" id="GO:0008270">
    <property type="term" value="F:zinc ion binding"/>
    <property type="evidence" value="ECO:0007669"/>
    <property type="project" value="UniProtKB-KW"/>
</dbReference>
<keyword evidence="3" id="KW-0677">Repeat</keyword>
<keyword evidence="4 7" id="KW-0863">Zinc-finger</keyword>
<reference evidence="9" key="1">
    <citation type="journal article" date="2012" name="Nat. Genet.">
        <title>Whole-genome sequence of Schistosoma haematobium.</title>
        <authorList>
            <person name="Young N.D."/>
            <person name="Jex A.R."/>
            <person name="Li B."/>
            <person name="Liu S."/>
            <person name="Yang L."/>
            <person name="Xiong Z."/>
            <person name="Li Y."/>
            <person name="Cantacessi C."/>
            <person name="Hall R.S."/>
            <person name="Xu X."/>
            <person name="Chen F."/>
            <person name="Wu X."/>
            <person name="Zerlotini A."/>
            <person name="Oliveira G."/>
            <person name="Hofmann A."/>
            <person name="Zhang G."/>
            <person name="Fang X."/>
            <person name="Kang Y."/>
            <person name="Campbell B.E."/>
            <person name="Loukas A."/>
            <person name="Ranganathan S."/>
            <person name="Rollinson D."/>
            <person name="Rinaldi G."/>
            <person name="Brindley P.J."/>
            <person name="Yang H."/>
            <person name="Wang J."/>
            <person name="Wang J."/>
            <person name="Gasser R.B."/>
        </authorList>
    </citation>
    <scope>NUCLEOTIDE SEQUENCE [LARGE SCALE GENOMIC DNA]</scope>
</reference>
<dbReference type="SMART" id="SM00355">
    <property type="entry name" value="ZnF_C2H2"/>
    <property type="match status" value="2"/>
</dbReference>
<evidence type="ECO:0000256" key="2">
    <source>
        <dbReference type="ARBA" id="ARBA00022723"/>
    </source>
</evidence>
<proteinExistence type="predicted"/>
<organism evidence="9">
    <name type="scientific">Schistosoma haematobium</name>
    <name type="common">Blood fluke</name>
    <dbReference type="NCBI Taxonomy" id="6185"/>
    <lineage>
        <taxon>Eukaryota</taxon>
        <taxon>Metazoa</taxon>
        <taxon>Spiralia</taxon>
        <taxon>Lophotrochozoa</taxon>
        <taxon>Platyhelminthes</taxon>
        <taxon>Trematoda</taxon>
        <taxon>Digenea</taxon>
        <taxon>Strigeidida</taxon>
        <taxon>Schistosomatoidea</taxon>
        <taxon>Schistosomatidae</taxon>
        <taxon>Schistosoma</taxon>
    </lineage>
</organism>